<reference evidence="3" key="1">
    <citation type="submission" date="2017-02" db="UniProtKB">
        <authorList>
            <consortium name="WormBaseParasite"/>
        </authorList>
    </citation>
    <scope>IDENTIFICATION</scope>
</reference>
<evidence type="ECO:0000313" key="2">
    <source>
        <dbReference type="Proteomes" id="UP000038045"/>
    </source>
</evidence>
<dbReference type="WBParaSite" id="PTRK_0001532300.1">
    <property type="protein sequence ID" value="PTRK_0001532300.1"/>
    <property type="gene ID" value="PTRK_0001532300"/>
</dbReference>
<protein>
    <submittedName>
        <fullName evidence="3">Astacin domain-containing protein</fullName>
    </submittedName>
</protein>
<feature type="chain" id="PRO_5005892481" evidence="1">
    <location>
        <begin position="17"/>
        <end position="125"/>
    </location>
</feature>
<feature type="signal peptide" evidence="1">
    <location>
        <begin position="1"/>
        <end position="16"/>
    </location>
</feature>
<organism evidence="2 3">
    <name type="scientific">Parastrongyloides trichosuri</name>
    <name type="common">Possum-specific nematode worm</name>
    <dbReference type="NCBI Taxonomy" id="131310"/>
    <lineage>
        <taxon>Eukaryota</taxon>
        <taxon>Metazoa</taxon>
        <taxon>Ecdysozoa</taxon>
        <taxon>Nematoda</taxon>
        <taxon>Chromadorea</taxon>
        <taxon>Rhabditida</taxon>
        <taxon>Tylenchina</taxon>
        <taxon>Panagrolaimomorpha</taxon>
        <taxon>Strongyloidoidea</taxon>
        <taxon>Strongyloididae</taxon>
        <taxon>Parastrongyloides</taxon>
    </lineage>
</organism>
<dbReference type="Proteomes" id="UP000038045">
    <property type="component" value="Unplaced"/>
</dbReference>
<accession>A0A0N5A124</accession>
<dbReference type="AlphaFoldDB" id="A0A0N5A124"/>
<name>A0A0N5A124_PARTI</name>
<proteinExistence type="predicted"/>
<evidence type="ECO:0000256" key="1">
    <source>
        <dbReference type="SAM" id="SignalP"/>
    </source>
</evidence>
<sequence>MYTLIIASAFLASTFGVPHVQSGYRFALQQNGYGSHRQQLYNSDNYDRGFQNFLFSQFSVFFPQFYNPKQEYNFFDFRHLNKTITKCIKALNVGITDKKFKKKYGYCNNLLKNIQTINIKNFENV</sequence>
<keyword evidence="1" id="KW-0732">Signal</keyword>
<evidence type="ECO:0000313" key="3">
    <source>
        <dbReference type="WBParaSite" id="PTRK_0001532300.1"/>
    </source>
</evidence>
<keyword evidence="2" id="KW-1185">Reference proteome</keyword>